<feature type="region of interest" description="Disordered" evidence="1">
    <location>
        <begin position="301"/>
        <end position="352"/>
    </location>
</feature>
<evidence type="ECO:0000313" key="4">
    <source>
        <dbReference type="Proteomes" id="UP001152320"/>
    </source>
</evidence>
<feature type="compositionally biased region" description="Polar residues" evidence="1">
    <location>
        <begin position="314"/>
        <end position="341"/>
    </location>
</feature>
<feature type="region of interest" description="Disordered" evidence="1">
    <location>
        <begin position="378"/>
        <end position="405"/>
    </location>
</feature>
<name>A0A9Q0YAI6_HOLLE</name>
<dbReference type="EMBL" id="JAIZAY010000383">
    <property type="protein sequence ID" value="KAJ8018415.1"/>
    <property type="molecule type" value="Genomic_DNA"/>
</dbReference>
<comment type="caution">
    <text evidence="3">The sequence shown here is derived from an EMBL/GenBank/DDBJ whole genome shotgun (WGS) entry which is preliminary data.</text>
</comment>
<protein>
    <submittedName>
        <fullName evidence="3">Uncharacterized protein</fullName>
    </submittedName>
</protein>
<proteinExistence type="predicted"/>
<feature type="signal peptide" evidence="2">
    <location>
        <begin position="1"/>
        <end position="17"/>
    </location>
</feature>
<keyword evidence="4" id="KW-1185">Reference proteome</keyword>
<sequence>MGGMLNILATLLSVVVAIPGKVSNRACQLSSFSANEVEWNLPCFRVSENSGQPTQYVLNFLDLSTPLSTPTEEQKQIIISMADEIMELHYIESVYYFFSRFLVWLKNVQIAAENYKTGSTDLCRWFIRHSFQMTLQDAGYKGLLQLRSESISFNETRLQRFFQDLPIAVLTHYMNDLEYHHKPTFSELEGILSKQIQNSFDSLKSDENHGIITNISEQISSDLLSVLSAALSNINSLVVSGDITFLVETERWATGKYVEACTENAVEWETKILQSLQNLTNALHTSSSDILNLMLSLLHQSDSTSEGDDPQFYLKSTPSEGVNSTQNYNKASAKTHSATNQDDGKTKAMANNDEGNYEKQKTTITSSENARTTHTIPAQTENTGNKDGVTYDNNSNTKKETTTITSDSAGTTNVIPGPLPPLVVLAQYIHFIITPQILPKLNSTPQSESEQPAYVTNVSRIPVSQNSEIPVFIIFMLHGATVRDTVKDSWRPSRKVCCISHYDVC</sequence>
<gene>
    <name evidence="3" type="ORF">HOLleu_43613</name>
</gene>
<organism evidence="3 4">
    <name type="scientific">Holothuria leucospilota</name>
    <name type="common">Black long sea cucumber</name>
    <name type="synonym">Mertensiothuria leucospilota</name>
    <dbReference type="NCBI Taxonomy" id="206669"/>
    <lineage>
        <taxon>Eukaryota</taxon>
        <taxon>Metazoa</taxon>
        <taxon>Echinodermata</taxon>
        <taxon>Eleutherozoa</taxon>
        <taxon>Echinozoa</taxon>
        <taxon>Holothuroidea</taxon>
        <taxon>Aspidochirotacea</taxon>
        <taxon>Aspidochirotida</taxon>
        <taxon>Holothuriidae</taxon>
        <taxon>Holothuria</taxon>
    </lineage>
</organism>
<reference evidence="3" key="1">
    <citation type="submission" date="2021-10" db="EMBL/GenBank/DDBJ databases">
        <title>Tropical sea cucumber genome reveals ecological adaptation and Cuvierian tubules defense mechanism.</title>
        <authorList>
            <person name="Chen T."/>
        </authorList>
    </citation>
    <scope>NUCLEOTIDE SEQUENCE</scope>
    <source>
        <strain evidence="3">Nanhai2018</strain>
        <tissue evidence="3">Muscle</tissue>
    </source>
</reference>
<evidence type="ECO:0000256" key="1">
    <source>
        <dbReference type="SAM" id="MobiDB-lite"/>
    </source>
</evidence>
<evidence type="ECO:0000256" key="2">
    <source>
        <dbReference type="SAM" id="SignalP"/>
    </source>
</evidence>
<dbReference type="AlphaFoldDB" id="A0A9Q0YAI6"/>
<feature type="compositionally biased region" description="Polar residues" evidence="1">
    <location>
        <begin position="378"/>
        <end position="396"/>
    </location>
</feature>
<accession>A0A9Q0YAI6</accession>
<feature type="chain" id="PRO_5040281639" evidence="2">
    <location>
        <begin position="18"/>
        <end position="505"/>
    </location>
</feature>
<dbReference type="Proteomes" id="UP001152320">
    <property type="component" value="Unassembled WGS sequence"/>
</dbReference>
<keyword evidence="2" id="KW-0732">Signal</keyword>
<evidence type="ECO:0000313" key="3">
    <source>
        <dbReference type="EMBL" id="KAJ8018415.1"/>
    </source>
</evidence>